<accession>A0A8S1QRZ7</accession>
<evidence type="ECO:0000256" key="1">
    <source>
        <dbReference type="SAM" id="SignalP"/>
    </source>
</evidence>
<protein>
    <submittedName>
        <fullName evidence="2">Uncharacterized protein</fullName>
    </submittedName>
</protein>
<dbReference type="Proteomes" id="UP000692954">
    <property type="component" value="Unassembled WGS sequence"/>
</dbReference>
<feature type="signal peptide" evidence="1">
    <location>
        <begin position="1"/>
        <end position="18"/>
    </location>
</feature>
<dbReference type="EMBL" id="CAJJDN010000117">
    <property type="protein sequence ID" value="CAD8118548.1"/>
    <property type="molecule type" value="Genomic_DNA"/>
</dbReference>
<gene>
    <name evidence="2" type="ORF">PSON_ATCC_30995.1.T1170183</name>
</gene>
<keyword evidence="1" id="KW-0732">Signal</keyword>
<evidence type="ECO:0000313" key="3">
    <source>
        <dbReference type="Proteomes" id="UP000692954"/>
    </source>
</evidence>
<dbReference type="OrthoDB" id="316233at2759"/>
<keyword evidence="3" id="KW-1185">Reference proteome</keyword>
<organism evidence="2 3">
    <name type="scientific">Paramecium sonneborni</name>
    <dbReference type="NCBI Taxonomy" id="65129"/>
    <lineage>
        <taxon>Eukaryota</taxon>
        <taxon>Sar</taxon>
        <taxon>Alveolata</taxon>
        <taxon>Ciliophora</taxon>
        <taxon>Intramacronucleata</taxon>
        <taxon>Oligohymenophorea</taxon>
        <taxon>Peniculida</taxon>
        <taxon>Parameciidae</taxon>
        <taxon>Paramecium</taxon>
    </lineage>
</organism>
<sequence>MLRYYVIVILFAISLNYSKKEFKFCSRQNKIKTQIRGNYKNVISYDESPLLTSRKQNYIQLSGSGILFRNEIYGAYQNYLGTYCGKGKSIVIELRQAFELNTLKIMLRNGDVRTYDFIVYASDSNKETVIFDGINYYNEVAKIKFQNQFVKYFRIFNRNGNSETANINIIKIEAYFQL</sequence>
<dbReference type="AlphaFoldDB" id="A0A8S1QRZ7"/>
<evidence type="ECO:0000313" key="2">
    <source>
        <dbReference type="EMBL" id="CAD8118548.1"/>
    </source>
</evidence>
<comment type="caution">
    <text evidence="2">The sequence shown here is derived from an EMBL/GenBank/DDBJ whole genome shotgun (WGS) entry which is preliminary data.</text>
</comment>
<feature type="chain" id="PRO_5035888017" evidence="1">
    <location>
        <begin position="19"/>
        <end position="178"/>
    </location>
</feature>
<reference evidence="2" key="1">
    <citation type="submission" date="2021-01" db="EMBL/GenBank/DDBJ databases">
        <authorList>
            <consortium name="Genoscope - CEA"/>
            <person name="William W."/>
        </authorList>
    </citation>
    <scope>NUCLEOTIDE SEQUENCE</scope>
</reference>
<name>A0A8S1QRZ7_9CILI</name>
<proteinExistence type="predicted"/>